<evidence type="ECO:0000259" key="1">
    <source>
        <dbReference type="Pfam" id="PF13391"/>
    </source>
</evidence>
<evidence type="ECO:0000313" key="2">
    <source>
        <dbReference type="EMBL" id="OJJ46697.1"/>
    </source>
</evidence>
<dbReference type="GeneID" id="34611322"/>
<dbReference type="EMBL" id="KV878342">
    <property type="protein sequence ID" value="OJJ46697.1"/>
    <property type="molecule type" value="Genomic_DNA"/>
</dbReference>
<gene>
    <name evidence="2" type="ORF">ASPZODRAFT_142496</name>
</gene>
<keyword evidence="3" id="KW-1185">Reference proteome</keyword>
<dbReference type="STRING" id="1073090.A0A1L9SHT4"/>
<proteinExistence type="predicted"/>
<reference evidence="3" key="1">
    <citation type="journal article" date="2017" name="Genome Biol.">
        <title>Comparative genomics reveals high biological diversity and specific adaptations in the industrially and medically important fungal genus Aspergillus.</title>
        <authorList>
            <person name="de Vries R.P."/>
            <person name="Riley R."/>
            <person name="Wiebenga A."/>
            <person name="Aguilar-Osorio G."/>
            <person name="Amillis S."/>
            <person name="Uchima C.A."/>
            <person name="Anderluh G."/>
            <person name="Asadollahi M."/>
            <person name="Askin M."/>
            <person name="Barry K."/>
            <person name="Battaglia E."/>
            <person name="Bayram O."/>
            <person name="Benocci T."/>
            <person name="Braus-Stromeyer S.A."/>
            <person name="Caldana C."/>
            <person name="Canovas D."/>
            <person name="Cerqueira G.C."/>
            <person name="Chen F."/>
            <person name="Chen W."/>
            <person name="Choi C."/>
            <person name="Clum A."/>
            <person name="Dos Santos R.A."/>
            <person name="Damasio A.R."/>
            <person name="Diallinas G."/>
            <person name="Emri T."/>
            <person name="Fekete E."/>
            <person name="Flipphi M."/>
            <person name="Freyberg S."/>
            <person name="Gallo A."/>
            <person name="Gournas C."/>
            <person name="Habgood R."/>
            <person name="Hainaut M."/>
            <person name="Harispe M.L."/>
            <person name="Henrissat B."/>
            <person name="Hilden K.S."/>
            <person name="Hope R."/>
            <person name="Hossain A."/>
            <person name="Karabika E."/>
            <person name="Karaffa L."/>
            <person name="Karanyi Z."/>
            <person name="Krasevec N."/>
            <person name="Kuo A."/>
            <person name="Kusch H."/>
            <person name="LaButti K."/>
            <person name="Lagendijk E.L."/>
            <person name="Lapidus A."/>
            <person name="Levasseur A."/>
            <person name="Lindquist E."/>
            <person name="Lipzen A."/>
            <person name="Logrieco A.F."/>
            <person name="MacCabe A."/>
            <person name="Maekelae M.R."/>
            <person name="Malavazi I."/>
            <person name="Melin P."/>
            <person name="Meyer V."/>
            <person name="Mielnichuk N."/>
            <person name="Miskei M."/>
            <person name="Molnar A.P."/>
            <person name="Mule G."/>
            <person name="Ngan C.Y."/>
            <person name="Orejas M."/>
            <person name="Orosz E."/>
            <person name="Ouedraogo J.P."/>
            <person name="Overkamp K.M."/>
            <person name="Park H.-S."/>
            <person name="Perrone G."/>
            <person name="Piumi F."/>
            <person name="Punt P.J."/>
            <person name="Ram A.F."/>
            <person name="Ramon A."/>
            <person name="Rauscher S."/>
            <person name="Record E."/>
            <person name="Riano-Pachon D.M."/>
            <person name="Robert V."/>
            <person name="Roehrig J."/>
            <person name="Ruller R."/>
            <person name="Salamov A."/>
            <person name="Salih N.S."/>
            <person name="Samson R.A."/>
            <person name="Sandor E."/>
            <person name="Sanguinetti M."/>
            <person name="Schuetze T."/>
            <person name="Sepcic K."/>
            <person name="Shelest E."/>
            <person name="Sherlock G."/>
            <person name="Sophianopoulou V."/>
            <person name="Squina F.M."/>
            <person name="Sun H."/>
            <person name="Susca A."/>
            <person name="Todd R.B."/>
            <person name="Tsang A."/>
            <person name="Unkles S.E."/>
            <person name="van de Wiele N."/>
            <person name="van Rossen-Uffink D."/>
            <person name="Oliveira J.V."/>
            <person name="Vesth T.C."/>
            <person name="Visser J."/>
            <person name="Yu J.-H."/>
            <person name="Zhou M."/>
            <person name="Andersen M.R."/>
            <person name="Archer D.B."/>
            <person name="Baker S.E."/>
            <person name="Benoit I."/>
            <person name="Brakhage A.A."/>
            <person name="Braus G.H."/>
            <person name="Fischer R."/>
            <person name="Frisvad J.C."/>
            <person name="Goldman G.H."/>
            <person name="Houbraken J."/>
            <person name="Oakley B."/>
            <person name="Pocsi I."/>
            <person name="Scazzocchio C."/>
            <person name="Seiboth B."/>
            <person name="vanKuyk P.A."/>
            <person name="Wortman J."/>
            <person name="Dyer P.S."/>
            <person name="Grigoriev I.V."/>
        </authorList>
    </citation>
    <scope>NUCLEOTIDE SEQUENCE [LARGE SCALE GENOMIC DNA]</scope>
    <source>
        <strain evidence="3">CBS 506.65</strain>
    </source>
</reference>
<dbReference type="Proteomes" id="UP000184188">
    <property type="component" value="Unassembled WGS sequence"/>
</dbReference>
<feature type="domain" description="HNH nuclease" evidence="1">
    <location>
        <begin position="89"/>
        <end position="153"/>
    </location>
</feature>
<dbReference type="AlphaFoldDB" id="A0A1L9SHT4"/>
<dbReference type="VEuPathDB" id="FungiDB:ASPZODRAFT_142496"/>
<evidence type="ECO:0000313" key="3">
    <source>
        <dbReference type="Proteomes" id="UP000184188"/>
    </source>
</evidence>
<accession>A0A1L9SHT4</accession>
<protein>
    <recommendedName>
        <fullName evidence="1">HNH nuclease domain-containing protein</fullName>
    </recommendedName>
</protein>
<dbReference type="OrthoDB" id="5386595at2759"/>
<organism evidence="2 3">
    <name type="scientific">Penicilliopsis zonata CBS 506.65</name>
    <dbReference type="NCBI Taxonomy" id="1073090"/>
    <lineage>
        <taxon>Eukaryota</taxon>
        <taxon>Fungi</taxon>
        <taxon>Dikarya</taxon>
        <taxon>Ascomycota</taxon>
        <taxon>Pezizomycotina</taxon>
        <taxon>Eurotiomycetes</taxon>
        <taxon>Eurotiomycetidae</taxon>
        <taxon>Eurotiales</taxon>
        <taxon>Aspergillaceae</taxon>
        <taxon>Penicilliopsis</taxon>
    </lineage>
</organism>
<name>A0A1L9SHT4_9EURO</name>
<dbReference type="RefSeq" id="XP_022581207.1">
    <property type="nucleotide sequence ID" value="XM_022724857.1"/>
</dbReference>
<dbReference type="Pfam" id="PF13391">
    <property type="entry name" value="HNH_2"/>
    <property type="match status" value="1"/>
</dbReference>
<dbReference type="InterPro" id="IPR003615">
    <property type="entry name" value="HNH_nuc"/>
</dbReference>
<sequence length="324" mass="37582">MWAQTEEARQLFEQLRAQQCRVTSFRKQAEAPKPERRSLGASFINLFISSPMGLGIRTGMEPRDSRFQSQFRMKLLEDYEVVKNGKIWCPIMQDWFPPSTMTAAHLFSYKHGQASMDAIFGQIRPAELFSSRNGLMICSAVEEYFDAGVITIVPDLPERPTMAMLSYWLGQETRDFKIRVIDSSWSCLDMKIIQESSPTKWRDLDNRRLYFRGRYHPAARYLYFHYCLQVLRRAWRVGPGQRAAFELYDELGKPLWGTPGRYMARNMLRAFVEELGHEYEPLMQGGTLLDRGDSRLLLETAAAQIGLGKEEESESEEEEEDDIL</sequence>